<dbReference type="HOGENOM" id="CLU_1290023_0_0_1"/>
<name>E3LLL0_CAERE</name>
<dbReference type="Proteomes" id="UP000008281">
    <property type="component" value="Unassembled WGS sequence"/>
</dbReference>
<accession>E3LLL0</accession>
<dbReference type="InParanoid" id="E3LLL0"/>
<evidence type="ECO:0000313" key="2">
    <source>
        <dbReference type="EMBL" id="EFP00363.1"/>
    </source>
</evidence>
<dbReference type="InterPro" id="IPR056710">
    <property type="entry name" value="DUF7808"/>
</dbReference>
<dbReference type="FunCoup" id="E3LLL0">
    <property type="interactions" value="74"/>
</dbReference>
<evidence type="ECO:0000259" key="1">
    <source>
        <dbReference type="Pfam" id="PF25096"/>
    </source>
</evidence>
<dbReference type="OrthoDB" id="5797427at2759"/>
<dbReference type="Pfam" id="PF25096">
    <property type="entry name" value="DUF7808"/>
    <property type="match status" value="1"/>
</dbReference>
<evidence type="ECO:0000313" key="3">
    <source>
        <dbReference type="Proteomes" id="UP000008281"/>
    </source>
</evidence>
<sequence length="214" mass="24369">MPRKQFENYKKAQTLRKYPSSGESETLGYALIQSTIQEQTPRPLHKFSIIAAWTSSGEPVDRYPAHYHFTTLLQRRERAREPRTLKCEQLNCYLSKTGFGPDGLIGTSDKDTFKPASCQTEQNGTISKCDIECDGAERDSVISKKPTDYRYCNRLVLFLLENETKSSSHISFRFFTYNAQKTSEGKWAIWRMGACALANITMNVHCAFPISGLK</sequence>
<keyword evidence="3" id="KW-1185">Reference proteome</keyword>
<gene>
    <name evidence="2" type="ORF">CRE_19070</name>
</gene>
<organism evidence="3">
    <name type="scientific">Caenorhabditis remanei</name>
    <name type="common">Caenorhabditis vulgaris</name>
    <dbReference type="NCBI Taxonomy" id="31234"/>
    <lineage>
        <taxon>Eukaryota</taxon>
        <taxon>Metazoa</taxon>
        <taxon>Ecdysozoa</taxon>
        <taxon>Nematoda</taxon>
        <taxon>Chromadorea</taxon>
        <taxon>Rhabditida</taxon>
        <taxon>Rhabditina</taxon>
        <taxon>Rhabditomorpha</taxon>
        <taxon>Rhabditoidea</taxon>
        <taxon>Rhabditidae</taxon>
        <taxon>Peloderinae</taxon>
        <taxon>Caenorhabditis</taxon>
    </lineage>
</organism>
<dbReference type="EMBL" id="DS268410">
    <property type="protein sequence ID" value="EFP00363.1"/>
    <property type="molecule type" value="Genomic_DNA"/>
</dbReference>
<feature type="domain" description="DUF7808" evidence="1">
    <location>
        <begin position="163"/>
        <end position="209"/>
    </location>
</feature>
<dbReference type="eggNOG" id="ENOG502SZPI">
    <property type="taxonomic scope" value="Eukaryota"/>
</dbReference>
<dbReference type="PANTHER" id="PTHR34493:SF2">
    <property type="entry name" value="SECRETED PROTEIN"/>
    <property type="match status" value="1"/>
</dbReference>
<proteinExistence type="predicted"/>
<protein>
    <recommendedName>
        <fullName evidence="1">DUF7808 domain-containing protein</fullName>
    </recommendedName>
</protein>
<reference evidence="2" key="1">
    <citation type="submission" date="2007-07" db="EMBL/GenBank/DDBJ databases">
        <title>PCAP assembly of the Caenorhabditis remanei genome.</title>
        <authorList>
            <consortium name="The Caenorhabditis remanei Sequencing Consortium"/>
            <person name="Wilson R.K."/>
        </authorList>
    </citation>
    <scope>NUCLEOTIDE SEQUENCE [LARGE SCALE GENOMIC DNA]</scope>
    <source>
        <strain evidence="2">PB4641</strain>
    </source>
</reference>
<dbReference type="AlphaFoldDB" id="E3LLL0"/>
<dbReference type="PANTHER" id="PTHR34493">
    <property type="entry name" value="PROTEIN CBG13422-RELATED"/>
    <property type="match status" value="1"/>
</dbReference>